<dbReference type="Gramene" id="Psat07G0014700-T1">
    <property type="protein sequence ID" value="KAI5382594.1"/>
    <property type="gene ID" value="KIW84_070147"/>
</dbReference>
<accession>A0A9D4VGP9</accession>
<evidence type="ECO:0000313" key="2">
    <source>
        <dbReference type="EMBL" id="KAI5382594.1"/>
    </source>
</evidence>
<sequence>MARPIESVMDINDSKDLWKIVVRCRHLWTVRSSSNKEHLELILVDSKLDMIQAIVPFHLVSKYVGDLAVGASYIMQNFKVSNNDFSFKSTTHGYKLVFCGSTYVKKTELPEIPIDYFNILGLASIADGKFQPNVLVDVVGGVTEILQTQINSDNNKSKFVFMITDMRKQAAAFARERRKQILQRRISQSHDENFDKNSPSCFRINTPSFTHLVTPPSNITSPHSNARNLNMSAQPSTSAYKSKKQLNVGAIQSMSVKLLNYFANENHDPSFSSTPNSPVHDASTFNSVPNFNIAMHNSVDDTSTDDSISDNSCEFNVADGNYDSSSSLDDDEAFQYNSSSINSCNIDYSDIGDPTVECTHCGALMWYQEKTKKGNNCSVPKFQLCCGNGKVVLPLLKTPPLLLRRLLFDNSESESINYQQYCRLYNMIFAFTSSGMKVDNKFQDGRGPPNLRIHGQVCHRIGSMLPLPGESPKFAQLYIFDTDNEVQNRIEAIGNNPYIIPDTVKRLKLMLDKFNTHAKSFRMAADRLKNCSLPDLKLKLISDRSTDGRTYNHPTVSEVAALIVGDVDTGHKRDILLERQSGQLKRISEFHPSYLSYQYPLLFPYGEDGFRVSVLLRETNSKKPMKRNKLTIREWLAFRIQSRNNEAQTLLLSRRSSPCMKDGKCSKYFPKKFQPQTIVDQDGYPMYRRRETGNTVMKKQVQLDNRSPAVERLYFHLEGDNSVYYTDYELIDEVLDKPSVKESMFTAWMEANKIYFEAQNLTYSQFLTKFVYDRRYRRWRPRKRGHTIGRLIWVPPSTGELYYLRMMLTVVKGPTCYEDIKFVDGKVQDSFRDACFHMGFLNDDSEYVAAINEAKDWGSGHFLRKLFVTMLLSGTVNRPRHVWEQTWRTLSDGILYQQRHNTNRRGKFPLFVFPLKK</sequence>
<dbReference type="AlphaFoldDB" id="A0A9D4VGP9"/>
<dbReference type="Gene3D" id="2.40.50.140">
    <property type="entry name" value="Nucleic acid-binding proteins"/>
    <property type="match status" value="1"/>
</dbReference>
<dbReference type="PANTHER" id="PTHR45786:SF66">
    <property type="entry name" value="HOOK MOTIF PROTEIN, PUTATIVE-RELATED"/>
    <property type="match status" value="1"/>
</dbReference>
<gene>
    <name evidence="2" type="ORF">KIW84_070147</name>
</gene>
<protein>
    <recommendedName>
        <fullName evidence="1">Replication protein A 70 kDa DNA-binding subunit B/D first OB fold domain-containing protein</fullName>
    </recommendedName>
</protein>
<reference evidence="2 3" key="1">
    <citation type="journal article" date="2022" name="Nat. Genet.">
        <title>Improved pea reference genome and pan-genome highlight genomic features and evolutionary characteristics.</title>
        <authorList>
            <person name="Yang T."/>
            <person name="Liu R."/>
            <person name="Luo Y."/>
            <person name="Hu S."/>
            <person name="Wang D."/>
            <person name="Wang C."/>
            <person name="Pandey M.K."/>
            <person name="Ge S."/>
            <person name="Xu Q."/>
            <person name="Li N."/>
            <person name="Li G."/>
            <person name="Huang Y."/>
            <person name="Saxena R.K."/>
            <person name="Ji Y."/>
            <person name="Li M."/>
            <person name="Yan X."/>
            <person name="He Y."/>
            <person name="Liu Y."/>
            <person name="Wang X."/>
            <person name="Xiang C."/>
            <person name="Varshney R.K."/>
            <person name="Ding H."/>
            <person name="Gao S."/>
            <person name="Zong X."/>
        </authorList>
    </citation>
    <scope>NUCLEOTIDE SEQUENCE [LARGE SCALE GENOMIC DNA]</scope>
    <source>
        <strain evidence="2 3">cv. Zhongwan 6</strain>
    </source>
</reference>
<evidence type="ECO:0000259" key="1">
    <source>
        <dbReference type="Pfam" id="PF02721"/>
    </source>
</evidence>
<organism evidence="2 3">
    <name type="scientific">Pisum sativum</name>
    <name type="common">Garden pea</name>
    <name type="synonym">Lathyrus oleraceus</name>
    <dbReference type="NCBI Taxonomy" id="3888"/>
    <lineage>
        <taxon>Eukaryota</taxon>
        <taxon>Viridiplantae</taxon>
        <taxon>Streptophyta</taxon>
        <taxon>Embryophyta</taxon>
        <taxon>Tracheophyta</taxon>
        <taxon>Spermatophyta</taxon>
        <taxon>Magnoliopsida</taxon>
        <taxon>eudicotyledons</taxon>
        <taxon>Gunneridae</taxon>
        <taxon>Pentapetalae</taxon>
        <taxon>rosids</taxon>
        <taxon>fabids</taxon>
        <taxon>Fabales</taxon>
        <taxon>Fabaceae</taxon>
        <taxon>Papilionoideae</taxon>
        <taxon>50 kb inversion clade</taxon>
        <taxon>NPAAA clade</taxon>
        <taxon>Hologalegina</taxon>
        <taxon>IRL clade</taxon>
        <taxon>Fabeae</taxon>
        <taxon>Lathyrus</taxon>
    </lineage>
</organism>
<dbReference type="CDD" id="cd04480">
    <property type="entry name" value="RPA1_DBD_A_like"/>
    <property type="match status" value="1"/>
</dbReference>
<proteinExistence type="predicted"/>
<dbReference type="SUPFAM" id="SSF50249">
    <property type="entry name" value="Nucleic acid-binding proteins"/>
    <property type="match status" value="1"/>
</dbReference>
<name>A0A9D4VGP9_PEA</name>
<dbReference type="InterPro" id="IPR012340">
    <property type="entry name" value="NA-bd_OB-fold"/>
</dbReference>
<evidence type="ECO:0000313" key="3">
    <source>
        <dbReference type="Proteomes" id="UP001058974"/>
    </source>
</evidence>
<dbReference type="EMBL" id="JAMSHJ010000007">
    <property type="protein sequence ID" value="KAI5382594.1"/>
    <property type="molecule type" value="Genomic_DNA"/>
</dbReference>
<dbReference type="PANTHER" id="PTHR45786">
    <property type="entry name" value="DNA BINDING PROTEIN-LIKE"/>
    <property type="match status" value="1"/>
</dbReference>
<dbReference type="InterPro" id="IPR003871">
    <property type="entry name" value="RFA1B/D_OB_1st"/>
</dbReference>
<keyword evidence="3" id="KW-1185">Reference proteome</keyword>
<dbReference type="Pfam" id="PF02721">
    <property type="entry name" value="DUF223"/>
    <property type="match status" value="1"/>
</dbReference>
<feature type="domain" description="Replication protein A 70 kDa DNA-binding subunit B/D first OB fold" evidence="1">
    <location>
        <begin position="7"/>
        <end position="106"/>
    </location>
</feature>
<comment type="caution">
    <text evidence="2">The sequence shown here is derived from an EMBL/GenBank/DDBJ whole genome shotgun (WGS) entry which is preliminary data.</text>
</comment>
<dbReference type="Proteomes" id="UP001058974">
    <property type="component" value="Chromosome 7"/>
</dbReference>